<feature type="transmembrane region" description="Helical" evidence="8">
    <location>
        <begin position="93"/>
        <end position="116"/>
    </location>
</feature>
<keyword evidence="3" id="KW-0677">Repeat</keyword>
<reference evidence="10" key="2">
    <citation type="submission" date="2025-08" db="UniProtKB">
        <authorList>
            <consortium name="Ensembl"/>
        </authorList>
    </citation>
    <scope>IDENTIFICATION</scope>
</reference>
<evidence type="ECO:0000256" key="1">
    <source>
        <dbReference type="ARBA" id="ARBA00004141"/>
    </source>
</evidence>
<feature type="transmembrane region" description="Helical" evidence="8">
    <location>
        <begin position="194"/>
        <end position="213"/>
    </location>
</feature>
<evidence type="ECO:0000256" key="8">
    <source>
        <dbReference type="SAM" id="Phobius"/>
    </source>
</evidence>
<organism evidence="10 11">
    <name type="scientific">Sus scrofa</name>
    <name type="common">Pig</name>
    <dbReference type="NCBI Taxonomy" id="9823"/>
    <lineage>
        <taxon>Eukaryota</taxon>
        <taxon>Metazoa</taxon>
        <taxon>Chordata</taxon>
        <taxon>Craniata</taxon>
        <taxon>Vertebrata</taxon>
        <taxon>Euteleostomi</taxon>
        <taxon>Mammalia</taxon>
        <taxon>Eutheria</taxon>
        <taxon>Laurasiatheria</taxon>
        <taxon>Artiodactyla</taxon>
        <taxon>Suina</taxon>
        <taxon>Suidae</taxon>
        <taxon>Sus</taxon>
    </lineage>
</organism>
<feature type="transmembrane region" description="Helical" evidence="8">
    <location>
        <begin position="62"/>
        <end position="81"/>
    </location>
</feature>
<evidence type="ECO:0000256" key="4">
    <source>
        <dbReference type="ARBA" id="ARBA00022989"/>
    </source>
</evidence>
<evidence type="ECO:0000259" key="9">
    <source>
        <dbReference type="PROSITE" id="PS51225"/>
    </source>
</evidence>
<feature type="transmembrane region" description="Helical" evidence="8">
    <location>
        <begin position="128"/>
        <end position="149"/>
    </location>
</feature>
<evidence type="ECO:0000256" key="7">
    <source>
        <dbReference type="PROSITE-ProRule" id="PRU00581"/>
    </source>
</evidence>
<comment type="similarity">
    <text evidence="6">Belongs to the MAL family.</text>
</comment>
<dbReference type="InterPro" id="IPR008253">
    <property type="entry name" value="Marvel"/>
</dbReference>
<dbReference type="AlphaFoldDB" id="A0A4X1U786"/>
<evidence type="ECO:0000256" key="2">
    <source>
        <dbReference type="ARBA" id="ARBA00022692"/>
    </source>
</evidence>
<feature type="transmembrane region" description="Helical" evidence="8">
    <location>
        <begin position="278"/>
        <end position="303"/>
    </location>
</feature>
<evidence type="ECO:0000256" key="3">
    <source>
        <dbReference type="ARBA" id="ARBA00022737"/>
    </source>
</evidence>
<dbReference type="PANTHER" id="PTHR17068:SF3">
    <property type="entry name" value="MYELOID-ASSOCIATED DIFFERENTIATION MARKER"/>
    <property type="match status" value="1"/>
</dbReference>
<evidence type="ECO:0000256" key="6">
    <source>
        <dbReference type="ARBA" id="ARBA00034721"/>
    </source>
</evidence>
<evidence type="ECO:0000256" key="5">
    <source>
        <dbReference type="ARBA" id="ARBA00023136"/>
    </source>
</evidence>
<dbReference type="GO" id="GO:0016020">
    <property type="term" value="C:membrane"/>
    <property type="evidence" value="ECO:0007669"/>
    <property type="project" value="UniProtKB-SubCell"/>
</dbReference>
<feature type="domain" description="MARVEL" evidence="9">
    <location>
        <begin position="157"/>
        <end position="303"/>
    </location>
</feature>
<keyword evidence="2 7" id="KW-0812">Transmembrane</keyword>
<reference evidence="10 11" key="1">
    <citation type="submission" date="2017-08" db="EMBL/GenBank/DDBJ databases">
        <title>USMARCv1.0.</title>
        <authorList>
            <person name="Hannum G.I."/>
            <person name="Koren S."/>
            <person name="Schroeder S.G."/>
            <person name="Chin S.C."/>
            <person name="Nonneman D.J."/>
            <person name="Becker S.A."/>
            <person name="Rosen B.D."/>
            <person name="Bickhart D.M."/>
            <person name="Putnam N.H."/>
            <person name="Green R.E."/>
            <person name="Tuggle C.K."/>
            <person name="Liu H."/>
            <person name="Rohrer G.A."/>
            <person name="Warr A."/>
            <person name="Hall R."/>
            <person name="Kim K."/>
            <person name="Hume D.A."/>
            <person name="Talbot R."/>
            <person name="Chow W."/>
            <person name="Howe K."/>
            <person name="Schwartz A.S."/>
            <person name="Watson M."/>
            <person name="Archibald A.L."/>
            <person name="Phillippy A.M."/>
            <person name="Smith T.P.L."/>
        </authorList>
    </citation>
    <scope>NUCLEOTIDE SEQUENCE [LARGE SCALE GENOMIC DNA]</scope>
</reference>
<dbReference type="InterPro" id="IPR047123">
    <property type="entry name" value="MYADM-like"/>
</dbReference>
<name>A0A4X1U786_PIG</name>
<accession>A0A4X1U786</accession>
<keyword evidence="4 8" id="KW-1133">Transmembrane helix</keyword>
<dbReference type="PROSITE" id="PS51225">
    <property type="entry name" value="MARVEL"/>
    <property type="match status" value="2"/>
</dbReference>
<evidence type="ECO:0000313" key="11">
    <source>
        <dbReference type="Proteomes" id="UP000314985"/>
    </source>
</evidence>
<comment type="subcellular location">
    <subcellularLocation>
        <location evidence="1">Membrane</location>
        <topology evidence="1">Multi-pass membrane protein</topology>
    </subcellularLocation>
</comment>
<feature type="transmembrane region" description="Helical" evidence="8">
    <location>
        <begin position="25"/>
        <end position="50"/>
    </location>
</feature>
<dbReference type="Ensembl" id="ENSSSCT00070028491.1">
    <property type="protein sequence ID" value="ENSSSCP00070023733.1"/>
    <property type="gene ID" value="ENSSSCG00070014528.1"/>
</dbReference>
<evidence type="ECO:0000313" key="10">
    <source>
        <dbReference type="Ensembl" id="ENSSSCP00070023733.1"/>
    </source>
</evidence>
<dbReference type="Proteomes" id="UP000314985">
    <property type="component" value="Chromosome 7"/>
</dbReference>
<keyword evidence="5 7" id="KW-0472">Membrane</keyword>
<feature type="transmembrane region" description="Helical" evidence="8">
    <location>
        <begin position="225"/>
        <end position="247"/>
    </location>
</feature>
<sequence length="305" mass="34561">MGAQGSLTFLWGSLLRHLLLLRSCLLPLGYFLHLLQLLSTCVAFSLVVIAGAWNEDLNNSSVFIWCFCFTVTLIILIVELLELDSAFYSWDSFLIVYASYFTLFCLSTSIAYSIIYLQFIPDGSPRNYAIAATAFSCIASVAYAIEVVWTCVHTEATSCSFPGLLKRLEIFVACVIFTFISNTSLYWHHLALRWYVAVYSICFILVTTAILGHKCKCDIRPLFTCFVWQTLPSTLFYFTAVVLWPLYQFNEEFGGQPQRSSNATCSSVIFMCVWDQRLAVAILTAINLLIYMVDLVYSIYLFCVS</sequence>
<dbReference type="Pfam" id="PF01284">
    <property type="entry name" value="MARVEL"/>
    <property type="match status" value="1"/>
</dbReference>
<protein>
    <recommendedName>
        <fullName evidence="9">MARVEL domain-containing protein</fullName>
    </recommendedName>
</protein>
<proteinExistence type="inferred from homology"/>
<feature type="domain" description="MARVEL" evidence="9">
    <location>
        <begin position="24"/>
        <end position="155"/>
    </location>
</feature>
<dbReference type="PANTHER" id="PTHR17068">
    <property type="entry name" value="MYELOID-ASSOCIATED DIFFERENTIATION MARKER MYADM FAMILY MEMBER"/>
    <property type="match status" value="1"/>
</dbReference>